<dbReference type="EMBL" id="MNUE01000012">
    <property type="protein sequence ID" value="OJD36267.1"/>
    <property type="molecule type" value="Genomic_DNA"/>
</dbReference>
<dbReference type="Pfam" id="PF10979">
    <property type="entry name" value="DUF2786"/>
    <property type="match status" value="1"/>
</dbReference>
<dbReference type="GeneID" id="31010922"/>
<gene>
    <name evidence="4" type="ORF">BKCO1_12000167</name>
</gene>
<evidence type="ECO:0000313" key="4">
    <source>
        <dbReference type="EMBL" id="OJD36267.1"/>
    </source>
</evidence>
<sequence>MAHPFLLDVPVPGRDPDETKTPEPSNHEQSGTRQAFDGRASKDANAHSSPFDRDCGSTSDSIGQDTDASIEPSKLRDIASKLRADRRDRAVLGLTASDGEGEGGAISSSSFPTQRRGHASPVITIKSESTRDPETPYPSGDITGIQGTRPDLAEPEIKPDPEEESDTTWPAQASGVDIVHGIKRSASHASEEDAEDEKPPPRKRGRAKKEPPPPLYKATAERAKGTSEIPGGLDIDDSVLAKLRKCFERAEHENASEAEARAAMFLAGKLMRQYNVDKAEVMQYKTPEELQQSTGSSEVVIYRRDGATTPIPIRQWVSDLAGAMGIFFDVKTYSSTPKSRFLVRWVFYGIAQNTASAALAFEKIYNLILDWARFKKGIAVTNSYCLGIAAQLRKDAKKEKAEEMEEAKKSEAAQLAIREQEEQSQREKELQRLQPTVEEELEPKPEPKPEPNSQTAEIGGFEGTPGADMSSPKLEADSEDSFDFGSALPNNGNSTTNDDIRSPTNNDEDENESDDDEPDFVNDDEDNEDQQQSGDTDKAIDDIIKNTPAVEAWPQPTSPSPEPTTTFPKESPEPDVQWKSPMQLTVFRETAAKAADEYLKAKGMKLKTRRRGAKAKDAKAFQEGVKDAKKIDVRQKAIDDKEQNIQEKNDG</sequence>
<organism evidence="4 5">
    <name type="scientific">Diplodia corticola</name>
    <dbReference type="NCBI Taxonomy" id="236234"/>
    <lineage>
        <taxon>Eukaryota</taxon>
        <taxon>Fungi</taxon>
        <taxon>Dikarya</taxon>
        <taxon>Ascomycota</taxon>
        <taxon>Pezizomycotina</taxon>
        <taxon>Dothideomycetes</taxon>
        <taxon>Dothideomycetes incertae sedis</taxon>
        <taxon>Botryosphaeriales</taxon>
        <taxon>Botryosphaeriaceae</taxon>
        <taxon>Diplodia</taxon>
    </lineage>
</organism>
<dbReference type="Pfam" id="PF23771">
    <property type="entry name" value="DUF7168"/>
    <property type="match status" value="1"/>
</dbReference>
<feature type="compositionally biased region" description="Basic and acidic residues" evidence="1">
    <location>
        <begin position="535"/>
        <end position="544"/>
    </location>
</feature>
<dbReference type="InterPro" id="IPR024498">
    <property type="entry name" value="DUF2786"/>
</dbReference>
<feature type="compositionally biased region" description="Basic and acidic residues" evidence="1">
    <location>
        <begin position="39"/>
        <end position="55"/>
    </location>
</feature>
<feature type="compositionally biased region" description="Acidic residues" evidence="1">
    <location>
        <begin position="506"/>
        <end position="529"/>
    </location>
</feature>
<evidence type="ECO:0000259" key="3">
    <source>
        <dbReference type="Pfam" id="PF23771"/>
    </source>
</evidence>
<feature type="domain" description="DUF7168" evidence="3">
    <location>
        <begin position="298"/>
        <end position="417"/>
    </location>
</feature>
<dbReference type="Proteomes" id="UP000183809">
    <property type="component" value="Unassembled WGS sequence"/>
</dbReference>
<evidence type="ECO:0000313" key="5">
    <source>
        <dbReference type="Proteomes" id="UP000183809"/>
    </source>
</evidence>
<protein>
    <submittedName>
        <fullName evidence="4">Ankyrin repeat protein</fullName>
    </submittedName>
</protein>
<feature type="compositionally biased region" description="Basic and acidic residues" evidence="1">
    <location>
        <begin position="73"/>
        <end position="90"/>
    </location>
</feature>
<feature type="region of interest" description="Disordered" evidence="1">
    <location>
        <begin position="401"/>
        <end position="577"/>
    </location>
</feature>
<feature type="domain" description="DUF2786" evidence="2">
    <location>
        <begin position="239"/>
        <end position="277"/>
    </location>
</feature>
<feature type="compositionally biased region" description="Basic and acidic residues" evidence="1">
    <location>
        <begin position="401"/>
        <end position="411"/>
    </location>
</feature>
<dbReference type="RefSeq" id="XP_020132527.1">
    <property type="nucleotide sequence ID" value="XM_020270663.1"/>
</dbReference>
<proteinExistence type="predicted"/>
<feature type="compositionally biased region" description="Polar residues" evidence="1">
    <location>
        <begin position="22"/>
        <end position="33"/>
    </location>
</feature>
<accession>A0A1J9RUK6</accession>
<dbReference type="STRING" id="236234.A0A1J9RUK6"/>
<feature type="compositionally biased region" description="Polar residues" evidence="1">
    <location>
        <begin position="488"/>
        <end position="497"/>
    </location>
</feature>
<feature type="compositionally biased region" description="Basic and acidic residues" evidence="1">
    <location>
        <begin position="418"/>
        <end position="431"/>
    </location>
</feature>
<reference evidence="4 5" key="1">
    <citation type="submission" date="2016-10" db="EMBL/GenBank/DDBJ databases">
        <title>Proteomics and genomics reveal pathogen-plant mechanisms compatible with a hemibiotrophic lifestyle of Diplodia corticola.</title>
        <authorList>
            <person name="Fernandes I."/>
            <person name="De Jonge R."/>
            <person name="Van De Peer Y."/>
            <person name="Devreese B."/>
            <person name="Alves A."/>
            <person name="Esteves A.C."/>
        </authorList>
    </citation>
    <scope>NUCLEOTIDE SEQUENCE [LARGE SCALE GENOMIC DNA]</scope>
    <source>
        <strain evidence="4 5">CBS 112549</strain>
    </source>
</reference>
<evidence type="ECO:0000259" key="2">
    <source>
        <dbReference type="Pfam" id="PF10979"/>
    </source>
</evidence>
<name>A0A1J9RUK6_9PEZI</name>
<feature type="compositionally biased region" description="Polar residues" evidence="1">
    <location>
        <begin position="56"/>
        <end position="67"/>
    </location>
</feature>
<evidence type="ECO:0000256" key="1">
    <source>
        <dbReference type="SAM" id="MobiDB-lite"/>
    </source>
</evidence>
<dbReference type="OrthoDB" id="3067443at2759"/>
<feature type="region of interest" description="Disordered" evidence="1">
    <location>
        <begin position="1"/>
        <end position="231"/>
    </location>
</feature>
<keyword evidence="5" id="KW-1185">Reference proteome</keyword>
<feature type="compositionally biased region" description="Basic and acidic residues" evidence="1">
    <location>
        <begin position="151"/>
        <end position="160"/>
    </location>
</feature>
<dbReference type="AlphaFoldDB" id="A0A1J9RUK6"/>
<comment type="caution">
    <text evidence="4">The sequence shown here is derived from an EMBL/GenBank/DDBJ whole genome shotgun (WGS) entry which is preliminary data.</text>
</comment>
<dbReference type="InterPro" id="IPR055592">
    <property type="entry name" value="DUF7168"/>
</dbReference>